<protein>
    <submittedName>
        <fullName evidence="1">Uncharacterized protein</fullName>
    </submittedName>
</protein>
<proteinExistence type="predicted"/>
<dbReference type="EMBL" id="MT840185">
    <property type="protein sequence ID" value="QNL31540.1"/>
    <property type="molecule type" value="Genomic_DNA"/>
</dbReference>
<organism evidence="1">
    <name type="scientific">Bacteriophage sp</name>
    <dbReference type="NCBI Taxonomy" id="38018"/>
    <lineage>
        <taxon>Viruses</taxon>
    </lineage>
</organism>
<accession>A0A7G9A467</accession>
<evidence type="ECO:0000313" key="1">
    <source>
        <dbReference type="EMBL" id="QNL31540.1"/>
    </source>
</evidence>
<name>A0A7G9A467_9VIRU</name>
<reference evidence="1" key="1">
    <citation type="submission" date="2020-07" db="EMBL/GenBank/DDBJ databases">
        <title>Dissolved microcystin release linked to lysis of a Microcystis spp. bloom in Lake Erie (USA) attributed to a novel cyanophage.</title>
        <authorList>
            <person name="McKindles K.M."/>
            <person name="Manes M.A."/>
            <person name="DeMarco J.R."/>
            <person name="McClure A."/>
            <person name="McKay R.M."/>
            <person name="Davis T.W."/>
            <person name="Bullerjahn G.S."/>
        </authorList>
    </citation>
    <scope>NUCLEOTIDE SEQUENCE</scope>
</reference>
<sequence>MSFLKPLVYNKTTSEISEVKEFQLTDNVIFVLLSNGYRIKQKDFEKDWEYVKPLKS</sequence>